<dbReference type="GO" id="GO:0046872">
    <property type="term" value="F:metal ion binding"/>
    <property type="evidence" value="ECO:0007669"/>
    <property type="project" value="InterPro"/>
</dbReference>
<dbReference type="Pfam" id="PF00465">
    <property type="entry name" value="Fe-ADH"/>
    <property type="match status" value="1"/>
</dbReference>
<name>I0R8X9_9FIRM</name>
<reference evidence="4 5" key="1">
    <citation type="submission" date="2012-03" db="EMBL/GenBank/DDBJ databases">
        <authorList>
            <person name="Durkin A.S."/>
            <person name="McCorrison J."/>
            <person name="Torralba M."/>
            <person name="Gillis M."/>
            <person name="Methe B."/>
            <person name="Sutton G."/>
            <person name="Nelson K.E."/>
        </authorList>
    </citation>
    <scope>NUCLEOTIDE SEQUENCE [LARGE SCALE GENOMIC DNA]</scope>
    <source>
        <strain evidence="4 5">F0468</strain>
    </source>
</reference>
<evidence type="ECO:0000259" key="2">
    <source>
        <dbReference type="Pfam" id="PF00465"/>
    </source>
</evidence>
<dbReference type="PANTHER" id="PTHR43633:SF1">
    <property type="entry name" value="ALCOHOL DEHYDROGENASE YQHD"/>
    <property type="match status" value="1"/>
</dbReference>
<keyword evidence="1" id="KW-0560">Oxidoreductase</keyword>
<dbReference type="GO" id="GO:0008106">
    <property type="term" value="F:alcohol dehydrogenase (NADP+) activity"/>
    <property type="evidence" value="ECO:0007669"/>
    <property type="project" value="TreeGrafter"/>
</dbReference>
<proteinExistence type="predicted"/>
<dbReference type="PANTHER" id="PTHR43633">
    <property type="entry name" value="ALCOHOL DEHYDROGENASE YQHD"/>
    <property type="match status" value="1"/>
</dbReference>
<evidence type="ECO:0000256" key="1">
    <source>
        <dbReference type="ARBA" id="ARBA00023002"/>
    </source>
</evidence>
<dbReference type="InterPro" id="IPR056798">
    <property type="entry name" value="ADH_Fe_C"/>
</dbReference>
<comment type="caution">
    <text evidence="4">The sequence shown here is derived from an EMBL/GenBank/DDBJ whole genome shotgun (WGS) entry which is preliminary data.</text>
</comment>
<dbReference type="OrthoDB" id="9801156at2"/>
<accession>I0R8X9</accession>
<evidence type="ECO:0000313" key="4">
    <source>
        <dbReference type="EMBL" id="EIC96137.1"/>
    </source>
</evidence>
<dbReference type="EMBL" id="AJGH01000058">
    <property type="protein sequence ID" value="EIC96137.1"/>
    <property type="molecule type" value="Genomic_DNA"/>
</dbReference>
<protein>
    <submittedName>
        <fullName evidence="4">Putative NADH-dependent butanol dehydrogenase A</fullName>
    </submittedName>
</protein>
<dbReference type="RefSeq" id="WP_008753732.1">
    <property type="nucleotide sequence ID" value="NZ_AJGH01000058.1"/>
</dbReference>
<dbReference type="GO" id="GO:1990002">
    <property type="term" value="F:methylglyoxal reductase (NADPH) (acetol producing) activity"/>
    <property type="evidence" value="ECO:0007669"/>
    <property type="project" value="TreeGrafter"/>
</dbReference>
<evidence type="ECO:0000259" key="3">
    <source>
        <dbReference type="Pfam" id="PF25137"/>
    </source>
</evidence>
<feature type="domain" description="Alcohol dehydrogenase iron-type/glycerol dehydrogenase GldA" evidence="2">
    <location>
        <begin position="9"/>
        <end position="181"/>
    </location>
</feature>
<sequence length="400" mass="43709">MLKFNYYSPTRIVFGAGTVNEIGTLIREFKVKKVAVVFGGNSAKKSGLLDIVEDRLKSEGIDVILLGGVVPNPLLSKAKEMTKEAVKFGAEFVLAVGGGSVIDTAKFVAIGVASPDTDIEEFFFQRKKVEKSLPIGTVLTIAAAGSETSDSAVLTDDVTGTHIKKGITTDYNRCKFAIMDPELTYTLPKYQIGAGVADIFMHTSERYFTDILGNHLTDEMAEGLFRDIIKFGPIGVKSPTDYEAMSEIMWCGSVSHIGLTGLGAKGDTPRDGDWSCHQLGMAISALFDSTHGATLSAIWASWANYVKDANIQRFAEFARKVYGTDEADDEKCANKGIEKTVEFFESVGMPVNLHDLLNRDVSEKDCEELAINCSYKKSRSIGSFKSLSYDDMYNIYMAAR</sequence>
<dbReference type="eggNOG" id="COG1979">
    <property type="taxonomic scope" value="Bacteria"/>
</dbReference>
<dbReference type="GO" id="GO:0005829">
    <property type="term" value="C:cytosol"/>
    <property type="evidence" value="ECO:0007669"/>
    <property type="project" value="TreeGrafter"/>
</dbReference>
<dbReference type="CDD" id="cd08187">
    <property type="entry name" value="BDH"/>
    <property type="match status" value="1"/>
</dbReference>
<dbReference type="FunFam" id="3.40.50.1970:FF:000003">
    <property type="entry name" value="Alcohol dehydrogenase, iron-containing"/>
    <property type="match status" value="1"/>
</dbReference>
<gene>
    <name evidence="4" type="ORF">HMPREF9970_1516</name>
</gene>
<organism evidence="4 5">
    <name type="scientific">Lachnoanaerobaculum saburreum F0468</name>
    <dbReference type="NCBI Taxonomy" id="1095750"/>
    <lineage>
        <taxon>Bacteria</taxon>
        <taxon>Bacillati</taxon>
        <taxon>Bacillota</taxon>
        <taxon>Clostridia</taxon>
        <taxon>Lachnospirales</taxon>
        <taxon>Lachnospiraceae</taxon>
        <taxon>Lachnoanaerobaculum</taxon>
    </lineage>
</organism>
<dbReference type="AlphaFoldDB" id="I0R8X9"/>
<dbReference type="Proteomes" id="UP000005039">
    <property type="component" value="Unassembled WGS sequence"/>
</dbReference>
<dbReference type="Pfam" id="PF25137">
    <property type="entry name" value="ADH_Fe_C"/>
    <property type="match status" value="1"/>
</dbReference>
<evidence type="ECO:0000313" key="5">
    <source>
        <dbReference type="Proteomes" id="UP000005039"/>
    </source>
</evidence>
<dbReference type="SUPFAM" id="SSF56796">
    <property type="entry name" value="Dehydroquinate synthase-like"/>
    <property type="match status" value="1"/>
</dbReference>
<keyword evidence="5" id="KW-1185">Reference proteome</keyword>
<dbReference type="Gene3D" id="3.40.50.1970">
    <property type="match status" value="1"/>
</dbReference>
<dbReference type="PATRIC" id="fig|1095750.3.peg.1091"/>
<feature type="domain" description="Fe-containing alcohol dehydrogenase-like C-terminal" evidence="3">
    <location>
        <begin position="196"/>
        <end position="399"/>
    </location>
</feature>
<dbReference type="InterPro" id="IPR044731">
    <property type="entry name" value="BDH-like"/>
</dbReference>
<dbReference type="InterPro" id="IPR001670">
    <property type="entry name" value="ADH_Fe/GldA"/>
</dbReference>
<dbReference type="Gene3D" id="1.20.1090.10">
    <property type="entry name" value="Dehydroquinate synthase-like - alpha domain"/>
    <property type="match status" value="1"/>
</dbReference>
<dbReference type="GO" id="GO:1990362">
    <property type="term" value="F:butanol dehydrogenase (NAD+) activity"/>
    <property type="evidence" value="ECO:0007669"/>
    <property type="project" value="InterPro"/>
</dbReference>